<name>A0A6P8JJ99_DROMA</name>
<proteinExistence type="predicted"/>
<organism evidence="1 2">
    <name type="scientific">Drosophila mauritiana</name>
    <name type="common">Fruit fly</name>
    <dbReference type="NCBI Taxonomy" id="7226"/>
    <lineage>
        <taxon>Eukaryota</taxon>
        <taxon>Metazoa</taxon>
        <taxon>Ecdysozoa</taxon>
        <taxon>Arthropoda</taxon>
        <taxon>Hexapoda</taxon>
        <taxon>Insecta</taxon>
        <taxon>Pterygota</taxon>
        <taxon>Neoptera</taxon>
        <taxon>Endopterygota</taxon>
        <taxon>Diptera</taxon>
        <taxon>Brachycera</taxon>
        <taxon>Muscomorpha</taxon>
        <taxon>Ephydroidea</taxon>
        <taxon>Drosophilidae</taxon>
        <taxon>Drosophila</taxon>
        <taxon>Sophophora</taxon>
    </lineage>
</organism>
<evidence type="ECO:0000313" key="2">
    <source>
        <dbReference type="RefSeq" id="XP_033155833.1"/>
    </source>
</evidence>
<dbReference type="GeneID" id="117138092"/>
<dbReference type="AlphaFoldDB" id="A0A6P8JJ99"/>
<accession>A0A6P8JJ99</accession>
<reference evidence="2" key="1">
    <citation type="submission" date="2025-08" db="UniProtKB">
        <authorList>
            <consortium name="RefSeq"/>
        </authorList>
    </citation>
    <scope>IDENTIFICATION</scope>
    <source>
        <strain evidence="2">Mau12</strain>
        <tissue evidence="2">Whole Body</tissue>
    </source>
</reference>
<sequence>MINILRTLTGRGLHLTRRLHRRTQICQKPGVFVHPELRRTIPLVYFRKGELPPKANKEVPPKRQCEVSHLEMNRKSTEAFDQFCKRQRQCFSSTYQWAEFRRKMIYGSY</sequence>
<keyword evidence="1" id="KW-1185">Reference proteome</keyword>
<gene>
    <name evidence="2" type="primary">LOC117138092</name>
</gene>
<evidence type="ECO:0000313" key="1">
    <source>
        <dbReference type="Proteomes" id="UP000515162"/>
    </source>
</evidence>
<protein>
    <submittedName>
        <fullName evidence="2">Uncharacterized protein LOC117138092</fullName>
    </submittedName>
</protein>
<dbReference type="RefSeq" id="XP_033155833.1">
    <property type="nucleotide sequence ID" value="XM_033299942.1"/>
</dbReference>
<dbReference type="Proteomes" id="UP000515162">
    <property type="component" value="Chromosome 2R"/>
</dbReference>